<dbReference type="Proteomes" id="UP000070186">
    <property type="component" value="Unassembled WGS sequence"/>
</dbReference>
<keyword evidence="1" id="KW-0732">Signal</keyword>
<evidence type="ECO:0000313" key="3">
    <source>
        <dbReference type="Proteomes" id="UP000070186"/>
    </source>
</evidence>
<evidence type="ECO:0000256" key="1">
    <source>
        <dbReference type="SAM" id="SignalP"/>
    </source>
</evidence>
<comment type="caution">
    <text evidence="2">The sequence shown here is derived from an EMBL/GenBank/DDBJ whole genome shotgun (WGS) entry which is preliminary data.</text>
</comment>
<dbReference type="AlphaFoldDB" id="A0A133XGA8"/>
<dbReference type="RefSeq" id="WP_066883145.1">
    <property type="nucleotide sequence ID" value="NZ_LODL01000021.1"/>
</dbReference>
<gene>
    <name evidence="2" type="ORF">AT959_11285</name>
</gene>
<dbReference type="EMBL" id="LODL01000021">
    <property type="protein sequence ID" value="KXB29974.1"/>
    <property type="molecule type" value="Genomic_DNA"/>
</dbReference>
<name>A0A133XGA8_9RHOO</name>
<reference evidence="2 3" key="1">
    <citation type="submission" date="2015-12" db="EMBL/GenBank/DDBJ databases">
        <title>Nitrous oxide reduction kinetics distinguish bacteria harboring typical versus atypical NosZ.</title>
        <authorList>
            <person name="Yoon S."/>
            <person name="Nissen S."/>
            <person name="Park D."/>
            <person name="Sanford R.A."/>
            <person name="Loeffler F.E."/>
        </authorList>
    </citation>
    <scope>NUCLEOTIDE SEQUENCE [LARGE SCALE GENOMIC DNA]</scope>
    <source>
        <strain evidence="2 3">ATCC BAA-841</strain>
    </source>
</reference>
<feature type="signal peptide" evidence="1">
    <location>
        <begin position="1"/>
        <end position="22"/>
    </location>
</feature>
<sequence length="318" mass="36234">MRLPLIIASILCSVIYSSTSFAGPQKKPVNSRKLGLTIKVEGEGWGSARKEMIESVLYSVADELMSRLPKKLVVPIVVTHTDSNPVALYERGEKGEYRVELHARGENWHLYTYEFAHELCHILSNYEENARPGNSKYNQWFEETLCETASLYTLKNLAATWEKNPPSPDWRKETEKLNRFFDLLIAEGHRQLPPHAPLAEWLMSNEERLRQNPYLREKNEVVANLLLPLFQSDPENWSSLSYLNLEPGDASSSLQDYLRNWYLNAPPEHKTFIADVLALFDMRDVIIDAIPGEGTLLAVADTSQAMSAAALQKMQDKK</sequence>
<feature type="chain" id="PRO_5007459670" evidence="1">
    <location>
        <begin position="23"/>
        <end position="318"/>
    </location>
</feature>
<keyword evidence="3" id="KW-1185">Reference proteome</keyword>
<protein>
    <submittedName>
        <fullName evidence="2">Uncharacterized protein</fullName>
    </submittedName>
</protein>
<evidence type="ECO:0000313" key="2">
    <source>
        <dbReference type="EMBL" id="KXB29974.1"/>
    </source>
</evidence>
<organism evidence="2 3">
    <name type="scientific">Dechloromonas denitrificans</name>
    <dbReference type="NCBI Taxonomy" id="281362"/>
    <lineage>
        <taxon>Bacteria</taxon>
        <taxon>Pseudomonadati</taxon>
        <taxon>Pseudomonadota</taxon>
        <taxon>Betaproteobacteria</taxon>
        <taxon>Rhodocyclales</taxon>
        <taxon>Azonexaceae</taxon>
        <taxon>Dechloromonas</taxon>
    </lineage>
</organism>
<accession>A0A133XGA8</accession>
<proteinExistence type="predicted"/>